<name>A0A4Y7XFK5_9GAMM</name>
<dbReference type="RefSeq" id="WP_134243170.1">
    <property type="nucleotide sequence ID" value="NZ_SNTY01000006.1"/>
</dbReference>
<accession>A0A4Y7XFK5</accession>
<keyword evidence="2 4" id="KW-0012">Acyltransferase</keyword>
<dbReference type="Proteomes" id="UP000297834">
    <property type="component" value="Unassembled WGS sequence"/>
</dbReference>
<evidence type="ECO:0000256" key="1">
    <source>
        <dbReference type="ARBA" id="ARBA00022679"/>
    </source>
</evidence>
<gene>
    <name evidence="4" type="ORF">E2B99_01115</name>
</gene>
<evidence type="ECO:0000313" key="5">
    <source>
        <dbReference type="Proteomes" id="UP000297834"/>
    </source>
</evidence>
<keyword evidence="1 4" id="KW-0808">Transferase</keyword>
<organism evidence="4 5">
    <name type="scientific">Alkanindiges illinoisensis</name>
    <dbReference type="NCBI Taxonomy" id="197183"/>
    <lineage>
        <taxon>Bacteria</taxon>
        <taxon>Pseudomonadati</taxon>
        <taxon>Pseudomonadota</taxon>
        <taxon>Gammaproteobacteria</taxon>
        <taxon>Moraxellales</taxon>
        <taxon>Moraxellaceae</taxon>
        <taxon>Alkanindiges</taxon>
    </lineage>
</organism>
<keyword evidence="5" id="KW-1185">Reference proteome</keyword>
<reference evidence="4 5" key="1">
    <citation type="submission" date="2019-03" db="EMBL/GenBank/DDBJ databases">
        <title>Alkanindiges illinoisensis: a potential pathogenic isolated from ascites of a gastric cancer patient with abdominal metastasis.</title>
        <authorList>
            <person name="Hu X."/>
            <person name="Yang B."/>
            <person name="Yan X."/>
            <person name="Lin L."/>
            <person name="Zhao H."/>
            <person name="Zhou F."/>
            <person name="Su B."/>
            <person name="Chen J."/>
            <person name="Rui Y."/>
            <person name="Wang Q."/>
            <person name="Zheng L."/>
        </authorList>
    </citation>
    <scope>NUCLEOTIDE SEQUENCE [LARGE SCALE GENOMIC DNA]</scope>
    <source>
        <strain evidence="4 5">NFYY 23406</strain>
    </source>
</reference>
<dbReference type="PANTHER" id="PTHR22753">
    <property type="entry name" value="TRANSMEMBRANE PROTEIN 68"/>
    <property type="match status" value="1"/>
</dbReference>
<dbReference type="CDD" id="cd07987">
    <property type="entry name" value="LPLAT_MGAT-like"/>
    <property type="match status" value="1"/>
</dbReference>
<dbReference type="InterPro" id="IPR002123">
    <property type="entry name" value="Plipid/glycerol_acylTrfase"/>
</dbReference>
<protein>
    <submittedName>
        <fullName evidence="4">Acyltransferase family protein</fullName>
    </submittedName>
</protein>
<sequence>MNTSSSLVADFQPLPAPLVQPVWWLSKRWFKPRFYGLEHLDAKRPALYVGNHTIYGFDSPAFVLGIYQYKKIWLRGLADHFHFYFPLWRGALQQFGAFDGTRQAVDRLMQARQHILIYPGGSREVLKHKGEAYQLFWKQRLGFIELAIQHGYDIIPFAALGGEETLDIVYDGNDFKQSWLGKLAQKSGFSARFLRHGEFFFPLVTGYKHIPFLPKPKALAYQFMPRLTTWHKDINASDEEKMALRDYIQQQIEIGLHMLRQQDDPKPTDAQD</sequence>
<dbReference type="OrthoDB" id="5496738at2"/>
<dbReference type="GO" id="GO:0008374">
    <property type="term" value="F:O-acyltransferase activity"/>
    <property type="evidence" value="ECO:0007669"/>
    <property type="project" value="InterPro"/>
</dbReference>
<dbReference type="EMBL" id="SNTY01000006">
    <property type="protein sequence ID" value="TEU30617.1"/>
    <property type="molecule type" value="Genomic_DNA"/>
</dbReference>
<dbReference type="SUPFAM" id="SSF69593">
    <property type="entry name" value="Glycerol-3-phosphate (1)-acyltransferase"/>
    <property type="match status" value="1"/>
</dbReference>
<dbReference type="SMART" id="SM00563">
    <property type="entry name" value="PlsC"/>
    <property type="match status" value="1"/>
</dbReference>
<dbReference type="Pfam" id="PF03982">
    <property type="entry name" value="DAGAT"/>
    <property type="match status" value="1"/>
</dbReference>
<dbReference type="InterPro" id="IPR007130">
    <property type="entry name" value="DAGAT"/>
</dbReference>
<proteinExistence type="predicted"/>
<comment type="caution">
    <text evidence="4">The sequence shown here is derived from an EMBL/GenBank/DDBJ whole genome shotgun (WGS) entry which is preliminary data.</text>
</comment>
<feature type="domain" description="Phospholipid/glycerol acyltransferase" evidence="3">
    <location>
        <begin position="46"/>
        <end position="162"/>
    </location>
</feature>
<dbReference type="PANTHER" id="PTHR22753:SF14">
    <property type="entry name" value="MONOACYLGLYCEROL_DIACYLGLYCEROL O-ACYLTRANSFERASE"/>
    <property type="match status" value="1"/>
</dbReference>
<evidence type="ECO:0000259" key="3">
    <source>
        <dbReference type="SMART" id="SM00563"/>
    </source>
</evidence>
<evidence type="ECO:0000313" key="4">
    <source>
        <dbReference type="EMBL" id="TEU30617.1"/>
    </source>
</evidence>
<dbReference type="AlphaFoldDB" id="A0A4Y7XFK5"/>
<dbReference type="STRING" id="1120977.GCA_000619845_01762"/>
<dbReference type="GO" id="GO:0016020">
    <property type="term" value="C:membrane"/>
    <property type="evidence" value="ECO:0007669"/>
    <property type="project" value="TreeGrafter"/>
</dbReference>
<evidence type="ECO:0000256" key="2">
    <source>
        <dbReference type="ARBA" id="ARBA00023315"/>
    </source>
</evidence>